<feature type="transmembrane region" description="Helical" evidence="10">
    <location>
        <begin position="670"/>
        <end position="691"/>
    </location>
</feature>
<dbReference type="InterPro" id="IPR001516">
    <property type="entry name" value="Proton_antipo_N"/>
</dbReference>
<feature type="transmembrane region" description="Helical" evidence="10">
    <location>
        <begin position="481"/>
        <end position="507"/>
    </location>
</feature>
<dbReference type="Pfam" id="PF04039">
    <property type="entry name" value="MnhB"/>
    <property type="match status" value="1"/>
</dbReference>
<feature type="transmembrane region" description="Helical" evidence="10">
    <location>
        <begin position="552"/>
        <end position="574"/>
    </location>
</feature>
<keyword evidence="17" id="KW-1185">Reference proteome</keyword>
<dbReference type="InterPro" id="IPR050616">
    <property type="entry name" value="CPA3_Na-H_Antiporter_A"/>
</dbReference>
<feature type="transmembrane region" description="Helical" evidence="10">
    <location>
        <begin position="439"/>
        <end position="461"/>
    </location>
</feature>
<feature type="transmembrane region" description="Helical" evidence="10">
    <location>
        <begin position="612"/>
        <end position="631"/>
    </location>
</feature>
<feature type="domain" description="MrpA C-terminal/MbhD" evidence="14">
    <location>
        <begin position="593"/>
        <end position="657"/>
    </location>
</feature>
<evidence type="ECO:0000256" key="6">
    <source>
        <dbReference type="ARBA" id="ARBA00022989"/>
    </source>
</evidence>
<keyword evidence="2" id="KW-0813">Transport</keyword>
<evidence type="ECO:0000259" key="13">
    <source>
        <dbReference type="Pfam" id="PF04039"/>
    </source>
</evidence>
<feature type="domain" description="NADH:quinone oxidoreductase/Mrp antiporter transmembrane" evidence="11">
    <location>
        <begin position="123"/>
        <end position="410"/>
    </location>
</feature>
<feature type="transmembrane region" description="Helical" evidence="10">
    <location>
        <begin position="103"/>
        <end position="122"/>
    </location>
</feature>
<evidence type="ECO:0000313" key="16">
    <source>
        <dbReference type="EMBL" id="MBW8480987.1"/>
    </source>
</evidence>
<dbReference type="RefSeq" id="WP_220162384.1">
    <property type="nucleotide sequence ID" value="NZ_JAIBOA010000001.1"/>
</dbReference>
<feature type="transmembrane region" description="Helical" evidence="10">
    <location>
        <begin position="236"/>
        <end position="255"/>
    </location>
</feature>
<dbReference type="Pfam" id="PF13244">
    <property type="entry name" value="MbhD"/>
    <property type="match status" value="1"/>
</dbReference>
<name>A0ABS7FN21_9ACTN</name>
<dbReference type="Proteomes" id="UP000774570">
    <property type="component" value="Unassembled WGS sequence"/>
</dbReference>
<feature type="transmembrane region" description="Helical" evidence="10">
    <location>
        <begin position="316"/>
        <end position="340"/>
    </location>
</feature>
<feature type="transmembrane region" description="Helical" evidence="10">
    <location>
        <begin position="729"/>
        <end position="748"/>
    </location>
</feature>
<evidence type="ECO:0000256" key="3">
    <source>
        <dbReference type="ARBA" id="ARBA00022449"/>
    </source>
</evidence>
<dbReference type="PANTHER" id="PTHR43373">
    <property type="entry name" value="NA(+)/H(+) ANTIPORTER SUBUNIT"/>
    <property type="match status" value="1"/>
</dbReference>
<keyword evidence="3" id="KW-0050">Antiport</keyword>
<dbReference type="InterPro" id="IPR046806">
    <property type="entry name" value="MrpA_C/MbhE"/>
</dbReference>
<reference evidence="16 17" key="1">
    <citation type="submission" date="2021-07" db="EMBL/GenBank/DDBJ databases">
        <title>Actinomadura sp. PM05-2 isolated from lichen.</title>
        <authorList>
            <person name="Somphong A."/>
            <person name="Phongsopitanun W."/>
            <person name="Tanasupawat S."/>
            <person name="Peongsungnone V."/>
        </authorList>
    </citation>
    <scope>NUCLEOTIDE SEQUENCE [LARGE SCALE GENOMIC DNA]</scope>
    <source>
        <strain evidence="16 17">PM05-2</strain>
    </source>
</reference>
<feature type="transmembrane region" description="Helical" evidence="10">
    <location>
        <begin position="637"/>
        <end position="658"/>
    </location>
</feature>
<feature type="transmembrane region" description="Helical" evidence="10">
    <location>
        <begin position="202"/>
        <end position="224"/>
    </location>
</feature>
<feature type="transmembrane region" description="Helical" evidence="10">
    <location>
        <begin position="809"/>
        <end position="827"/>
    </location>
</feature>
<feature type="transmembrane region" description="Helical" evidence="10">
    <location>
        <begin position="128"/>
        <end position="148"/>
    </location>
</feature>
<gene>
    <name evidence="16" type="ORF">K1Y72_01305</name>
</gene>
<dbReference type="PANTHER" id="PTHR43373:SF1">
    <property type="entry name" value="NA(+)_H(+) ANTIPORTER SUBUNIT A"/>
    <property type="match status" value="1"/>
</dbReference>
<feature type="domain" description="MrpA C-terminal/MbhE" evidence="15">
    <location>
        <begin position="668"/>
        <end position="750"/>
    </location>
</feature>
<keyword evidence="4" id="KW-1003">Cell membrane</keyword>
<organism evidence="16 17">
    <name type="scientific">Actinomadura parmotrematis</name>
    <dbReference type="NCBI Taxonomy" id="2864039"/>
    <lineage>
        <taxon>Bacteria</taxon>
        <taxon>Bacillati</taxon>
        <taxon>Actinomycetota</taxon>
        <taxon>Actinomycetes</taxon>
        <taxon>Streptosporangiales</taxon>
        <taxon>Thermomonosporaceae</taxon>
        <taxon>Actinomadura</taxon>
    </lineage>
</organism>
<feature type="transmembrane region" description="Helical" evidence="10">
    <location>
        <begin position="833"/>
        <end position="853"/>
    </location>
</feature>
<sequence>MLLLIALHCGAAVLAPWLVGRAGRRAFGALALVPAAAALWAVPPWFSGAAPRTEGFAWMPGLHVEVALRADALGWMMTVVVGGVGALIIAYCARYFDDGDPRLGGLACQLLLFAAAMLGLVWSDDLMMLYVFWELTTVLSYLMVGFDAGKRQARWAATQAIVVTTFGGLAMLVGLVMLQQAAGTSRLSELLARPPHGTAAGVALALVLTGALSKSAILPFGVWLPGAMAAPTPVSAFLHAAAMVKAGVYLVLRFTPAFADAPVWKPAVVGLGGATMILAGWRALRETDLKRVLAYGTVSQLGFMMVLAGAGGRTAALAGVTLLFAHALFKAALFMVVGLIDHGAGTRDLRDLTGVARSSPALCAVACVAAASMAGLPTTLGFAGKEAAYEAFLHGDPVVLATVVLGSAFTAAYSLRYLWGAFANRPGGTATLDHPPGALALAAPAALAAAGVLTGLLVGPMDAAIAREVAAYPETGGGYHLSAWHGFGLALLLTAASLTLGAALFLARRSVARLERLTLFEPAAVYRSVMDALNDAAVQVTGAVQRGSLPGYLGIIALAAAAMTGTGLALATPVGGPDTWRLWDGPAQGVTALLTVLAALAAVRARNRAQTVVLSGASGYGVATLFVLQGAPDIALTQFLVESTSVIVFVLVLRTLPVGFPPTRPPARRVLHVTIGALAGVTATAATLLAAHARQAAPISGGYAAATRETGATNIVATTLVDLRAWDTLGESSVIALAALGVTSLVFARRRARVPQRAEAGAGATVWSVSGLADVDAAAPPDGAGRRERTWLAAGPTLAAERRSIIFEVVARLIFHTVLLLSLYLLFTAHSAPGGGFAGGIVAGLALVIRYLAGGPFELAEAAPVNVGTLLGLGLVVSTGTAFGGLVWGDAVLQSAVWEPHPPLLGAIHFNTALLFDIGVYLIVVGLVLDVLTALGAEADRQTGTGAAA</sequence>
<feature type="transmembrane region" description="Helical" evidence="10">
    <location>
        <begin position="361"/>
        <end position="383"/>
    </location>
</feature>
<evidence type="ECO:0000259" key="14">
    <source>
        <dbReference type="Pfam" id="PF13244"/>
    </source>
</evidence>
<evidence type="ECO:0000256" key="10">
    <source>
        <dbReference type="SAM" id="Phobius"/>
    </source>
</evidence>
<dbReference type="Pfam" id="PF00361">
    <property type="entry name" value="Proton_antipo_M"/>
    <property type="match status" value="1"/>
</dbReference>
<evidence type="ECO:0000256" key="2">
    <source>
        <dbReference type="ARBA" id="ARBA00022448"/>
    </source>
</evidence>
<evidence type="ECO:0000259" key="12">
    <source>
        <dbReference type="Pfam" id="PF00662"/>
    </source>
</evidence>
<comment type="subcellular location">
    <subcellularLocation>
        <location evidence="1">Cell membrane</location>
        <topology evidence="1">Multi-pass membrane protein</topology>
    </subcellularLocation>
    <subcellularLocation>
        <location evidence="9">Membrane</location>
        <topology evidence="9">Multi-pass membrane protein</topology>
    </subcellularLocation>
</comment>
<evidence type="ECO:0000256" key="7">
    <source>
        <dbReference type="ARBA" id="ARBA00023065"/>
    </source>
</evidence>
<feature type="domain" description="NADH-Ubiquinone oxidoreductase (complex I) chain 5 N-terminal" evidence="12">
    <location>
        <begin position="59"/>
        <end position="102"/>
    </location>
</feature>
<feature type="transmembrane region" description="Helical" evidence="10">
    <location>
        <begin position="586"/>
        <end position="605"/>
    </location>
</feature>
<keyword evidence="7" id="KW-0406">Ion transport</keyword>
<feature type="domain" description="Na+/H+ antiporter MnhB subunit-related protein" evidence="13">
    <location>
        <begin position="806"/>
        <end position="929"/>
    </location>
</feature>
<dbReference type="PRINTS" id="PR01434">
    <property type="entry name" value="NADHDHGNASE5"/>
</dbReference>
<keyword evidence="8 10" id="KW-0472">Membrane</keyword>
<dbReference type="InterPro" id="IPR001750">
    <property type="entry name" value="ND/Mrp_TM"/>
</dbReference>
<accession>A0ABS7FN21</accession>
<feature type="transmembrane region" description="Helical" evidence="10">
    <location>
        <begin position="160"/>
        <end position="182"/>
    </location>
</feature>
<evidence type="ECO:0000256" key="9">
    <source>
        <dbReference type="RuleBase" id="RU000320"/>
    </source>
</evidence>
<dbReference type="Pfam" id="PF00662">
    <property type="entry name" value="Proton_antipo_N"/>
    <property type="match status" value="1"/>
</dbReference>
<evidence type="ECO:0000256" key="4">
    <source>
        <dbReference type="ARBA" id="ARBA00022475"/>
    </source>
</evidence>
<dbReference type="EMBL" id="JAIBOA010000001">
    <property type="protein sequence ID" value="MBW8480987.1"/>
    <property type="molecule type" value="Genomic_DNA"/>
</dbReference>
<evidence type="ECO:0000259" key="15">
    <source>
        <dbReference type="Pfam" id="PF20501"/>
    </source>
</evidence>
<feature type="transmembrane region" description="Helical" evidence="10">
    <location>
        <begin position="908"/>
        <end position="932"/>
    </location>
</feature>
<feature type="transmembrane region" description="Helical" evidence="10">
    <location>
        <begin position="261"/>
        <end position="280"/>
    </location>
</feature>
<dbReference type="Pfam" id="PF20501">
    <property type="entry name" value="MbhE"/>
    <property type="match status" value="1"/>
</dbReference>
<evidence type="ECO:0000313" key="17">
    <source>
        <dbReference type="Proteomes" id="UP000774570"/>
    </source>
</evidence>
<dbReference type="InterPro" id="IPR025383">
    <property type="entry name" value="MrpA_C/MbhD"/>
</dbReference>
<keyword evidence="6 10" id="KW-1133">Transmembrane helix</keyword>
<evidence type="ECO:0000259" key="11">
    <source>
        <dbReference type="Pfam" id="PF00361"/>
    </source>
</evidence>
<evidence type="ECO:0000256" key="8">
    <source>
        <dbReference type="ARBA" id="ARBA00023136"/>
    </source>
</evidence>
<feature type="transmembrane region" description="Helical" evidence="10">
    <location>
        <begin position="865"/>
        <end position="888"/>
    </location>
</feature>
<protein>
    <submittedName>
        <fullName evidence="16">Na+/H+ antiporter subunit A</fullName>
    </submittedName>
</protein>
<feature type="transmembrane region" description="Helical" evidence="10">
    <location>
        <begin position="72"/>
        <end position="91"/>
    </location>
</feature>
<evidence type="ECO:0000256" key="1">
    <source>
        <dbReference type="ARBA" id="ARBA00004651"/>
    </source>
</evidence>
<feature type="transmembrane region" description="Helical" evidence="10">
    <location>
        <begin position="398"/>
        <end position="419"/>
    </location>
</feature>
<dbReference type="NCBIfam" id="NF009284">
    <property type="entry name" value="PRK12644.1"/>
    <property type="match status" value="1"/>
</dbReference>
<dbReference type="InterPro" id="IPR007182">
    <property type="entry name" value="MnhB"/>
</dbReference>
<comment type="caution">
    <text evidence="16">The sequence shown here is derived from an EMBL/GenBank/DDBJ whole genome shotgun (WGS) entry which is preliminary data.</text>
</comment>
<feature type="transmembrane region" description="Helical" evidence="10">
    <location>
        <begin position="292"/>
        <end position="310"/>
    </location>
</feature>
<proteinExistence type="predicted"/>
<evidence type="ECO:0000256" key="5">
    <source>
        <dbReference type="ARBA" id="ARBA00022692"/>
    </source>
</evidence>
<keyword evidence="5 9" id="KW-0812">Transmembrane</keyword>